<dbReference type="Pfam" id="PF11185">
    <property type="entry name" value="DUF2971"/>
    <property type="match status" value="1"/>
</dbReference>
<reference evidence="2" key="1">
    <citation type="submission" date="2016-10" db="EMBL/GenBank/DDBJ databases">
        <authorList>
            <person name="Varghese N."/>
            <person name="Submissions S."/>
        </authorList>
    </citation>
    <scope>NUCLEOTIDE SEQUENCE [LARGE SCALE GENOMIC DNA]</scope>
    <source>
        <strain evidence="2">DSM 15718</strain>
    </source>
</reference>
<sequence>MNEKELTLNIEWKYEDYIYSHNFSLERVGGYISSITKQGEQFINPEHLYKFYGKNELSLNSLLDGYLYFSSPKHFNDPFDCLNNREEYIIKGGEGIKKHRENIGVCCFSLVNNNPLMWGHYTNSYSGFCLKFENKSLLQNTNIAIKSHVAYLKDYKPSNDNISKVISELKNVAIKTDVKEIIQKSLTMVFEYCWKYYDWKYEKEFRAVSINSNSFDRKIKFDKKDVKEIYIGQLMKSKDPHYYNLLMHILKKEYPHIKIYEVKPHPLVVKLDFEEITN</sequence>
<protein>
    <recommendedName>
        <fullName evidence="3">DUF2971 domain-containing protein</fullName>
    </recommendedName>
</protein>
<evidence type="ECO:0000313" key="1">
    <source>
        <dbReference type="EMBL" id="SDW30884.1"/>
    </source>
</evidence>
<organism evidence="1 2">
    <name type="scientific">Flavobacterium degerlachei</name>
    <dbReference type="NCBI Taxonomy" id="229203"/>
    <lineage>
        <taxon>Bacteria</taxon>
        <taxon>Pseudomonadati</taxon>
        <taxon>Bacteroidota</taxon>
        <taxon>Flavobacteriia</taxon>
        <taxon>Flavobacteriales</taxon>
        <taxon>Flavobacteriaceae</taxon>
        <taxon>Flavobacterium</taxon>
    </lineage>
</organism>
<dbReference type="STRING" id="229203.SAMN05444338_10276"/>
<dbReference type="RefSeq" id="WP_091429292.1">
    <property type="nucleotide sequence ID" value="NZ_FNMV01000002.1"/>
</dbReference>
<proteinExistence type="predicted"/>
<accession>A0A1H2SIB0</accession>
<gene>
    <name evidence="1" type="ORF">SAMN05444338_10276</name>
</gene>
<name>A0A1H2SIB0_9FLAO</name>
<dbReference type="AlphaFoldDB" id="A0A1H2SIB0"/>
<dbReference type="EMBL" id="FNMV01000002">
    <property type="protein sequence ID" value="SDW30884.1"/>
    <property type="molecule type" value="Genomic_DNA"/>
</dbReference>
<evidence type="ECO:0008006" key="3">
    <source>
        <dbReference type="Google" id="ProtNLM"/>
    </source>
</evidence>
<dbReference type="OrthoDB" id="190848at2"/>
<evidence type="ECO:0000313" key="2">
    <source>
        <dbReference type="Proteomes" id="UP000198569"/>
    </source>
</evidence>
<dbReference type="Proteomes" id="UP000198569">
    <property type="component" value="Unassembled WGS sequence"/>
</dbReference>
<dbReference type="InterPro" id="IPR021352">
    <property type="entry name" value="DUF2971"/>
</dbReference>
<keyword evidence="2" id="KW-1185">Reference proteome</keyword>